<feature type="compositionally biased region" description="Polar residues" evidence="1">
    <location>
        <begin position="229"/>
        <end position="240"/>
    </location>
</feature>
<sequence>MILIHTPALREAREEVEEIGRGRPSSPTAPPQGYGAFVQTLRSSLRRAYCAIRKHKSTLLCSEFTVTTTITNFAGDGGCERTITIATTITKFESQVGADDEEEQGGGRGRERERREESLKGSKIEQINNLVNGCVGWGMLGGGGGGVTLPASPSRAFLNRGIGAPSASTPAPRFTIHSTRIQPFFYGLFIAFHKAIPATFRHMARHLATHSSTRSPHQPLDSGSKHSSTDQPLVQPSTHPASCRCFVSAGREGGRDAGEARAPRPPLPRRS</sequence>
<comment type="caution">
    <text evidence="2">The sequence shown here is derived from an EMBL/GenBank/DDBJ whole genome shotgun (WGS) entry which is preliminary data.</text>
</comment>
<organism evidence="2 3">
    <name type="scientific">Scylla paramamosain</name>
    <name type="common">Mud crab</name>
    <dbReference type="NCBI Taxonomy" id="85552"/>
    <lineage>
        <taxon>Eukaryota</taxon>
        <taxon>Metazoa</taxon>
        <taxon>Ecdysozoa</taxon>
        <taxon>Arthropoda</taxon>
        <taxon>Crustacea</taxon>
        <taxon>Multicrustacea</taxon>
        <taxon>Malacostraca</taxon>
        <taxon>Eumalacostraca</taxon>
        <taxon>Eucarida</taxon>
        <taxon>Decapoda</taxon>
        <taxon>Pleocyemata</taxon>
        <taxon>Brachyura</taxon>
        <taxon>Eubrachyura</taxon>
        <taxon>Portunoidea</taxon>
        <taxon>Portunidae</taxon>
        <taxon>Portuninae</taxon>
        <taxon>Scylla</taxon>
    </lineage>
</organism>
<feature type="compositionally biased region" description="Basic and acidic residues" evidence="1">
    <location>
        <begin position="252"/>
        <end position="262"/>
    </location>
</feature>
<dbReference type="AlphaFoldDB" id="A0AAW0UPV9"/>
<accession>A0AAW0UPV9</accession>
<gene>
    <name evidence="2" type="ORF">O3P69_001109</name>
</gene>
<name>A0AAW0UPV9_SCYPA</name>
<evidence type="ECO:0000313" key="3">
    <source>
        <dbReference type="Proteomes" id="UP001487740"/>
    </source>
</evidence>
<dbReference type="Proteomes" id="UP001487740">
    <property type="component" value="Unassembled WGS sequence"/>
</dbReference>
<keyword evidence="3" id="KW-1185">Reference proteome</keyword>
<dbReference type="EMBL" id="JARAKH010000008">
    <property type="protein sequence ID" value="KAK8401780.1"/>
    <property type="molecule type" value="Genomic_DNA"/>
</dbReference>
<feature type="compositionally biased region" description="Basic and acidic residues" evidence="1">
    <location>
        <begin position="108"/>
        <end position="120"/>
    </location>
</feature>
<evidence type="ECO:0000256" key="1">
    <source>
        <dbReference type="SAM" id="MobiDB-lite"/>
    </source>
</evidence>
<evidence type="ECO:0000313" key="2">
    <source>
        <dbReference type="EMBL" id="KAK8401780.1"/>
    </source>
</evidence>
<feature type="region of interest" description="Disordered" evidence="1">
    <location>
        <begin position="94"/>
        <end position="120"/>
    </location>
</feature>
<reference evidence="2 3" key="1">
    <citation type="submission" date="2023-03" db="EMBL/GenBank/DDBJ databases">
        <title>High-quality genome of Scylla paramamosain provides insights in environmental adaptation.</title>
        <authorList>
            <person name="Zhang L."/>
        </authorList>
    </citation>
    <scope>NUCLEOTIDE SEQUENCE [LARGE SCALE GENOMIC DNA]</scope>
    <source>
        <strain evidence="2">LZ_2023a</strain>
        <tissue evidence="2">Muscle</tissue>
    </source>
</reference>
<proteinExistence type="predicted"/>
<feature type="region of interest" description="Disordered" evidence="1">
    <location>
        <begin position="207"/>
        <end position="271"/>
    </location>
</feature>
<protein>
    <submittedName>
        <fullName evidence="2">Uncharacterized protein</fullName>
    </submittedName>
</protein>